<sequence>MEVPIGFLAKLWSLLRFLPFFLLFLILGLVKAALIGPVVMVIIGIGNSAVIIGLWPAHVIWTYYCVARTKKLGLLLKIVVLVLLPFPLLLWPIIGIVGSFLGGIGYGYFAPLIATFEAAGPNFALKCYHCFADGCLSTIKGSCTAVWDFTDFCFHSYFSYMDELIEKLSVDERPMDIKLSRLPSCLLVIMIGMPVDVLLITSVALWKSPYMLIIGWKRLFEDLIGREGPFLETVCVPFAGLAIILWPLAVVGAVLGAIISSFFLGLYGTVIVYQEDSLLMGLAYVVSVISLFDEYVNDLLYLREGSCLPRPKYRTNMGPNHERLISCENDNNDLKGRREGSLDLKLVSERSRTLKCAIQQYKPVQVWDWLFKSCEVNGRILLRDGLLNIKDVQECIVKGDCKKLGVKLPAWSIMQCLLVSAKFNSYGLVIADGVELTRANGPRDNLFEWFIGPLLIMKEQIKNLQLNEDEEKCLRKLIMEAKNKTPEDWDDTRFPSSDNIRRAQLQAIIRRLEGIVASMSRFPTFRRRFRNLVKMLYIEALQASASASDIAGISKSKNVVKNLNRKGTDVAANKAGDEANNSEGMV</sequence>
<evidence type="ECO:0000313" key="2">
    <source>
        <dbReference type="EMBL" id="KAF5726525.1"/>
    </source>
</evidence>
<evidence type="ECO:0000256" key="1">
    <source>
        <dbReference type="SAM" id="Phobius"/>
    </source>
</evidence>
<gene>
    <name evidence="2" type="ORF">HS088_TW22G00203</name>
</gene>
<accession>A0A7J7BXV1</accession>
<comment type="caution">
    <text evidence="2">The sequence shown here is derived from an EMBL/GenBank/DDBJ whole genome shotgun (WGS) entry which is preliminary data.</text>
</comment>
<dbReference type="AlphaFoldDB" id="A0A7J7BXV1"/>
<dbReference type="GO" id="GO:0010228">
    <property type="term" value="P:vegetative to reproductive phase transition of meristem"/>
    <property type="evidence" value="ECO:0007669"/>
    <property type="project" value="TreeGrafter"/>
</dbReference>
<evidence type="ECO:0008006" key="4">
    <source>
        <dbReference type="Google" id="ProtNLM"/>
    </source>
</evidence>
<dbReference type="PANTHER" id="PTHR31133:SF2">
    <property type="entry name" value="EXPRESSED PROTEIN"/>
    <property type="match status" value="1"/>
</dbReference>
<feature type="transmembrane region" description="Helical" evidence="1">
    <location>
        <begin position="278"/>
        <end position="296"/>
    </location>
</feature>
<feature type="transmembrane region" description="Helical" evidence="1">
    <location>
        <begin position="74"/>
        <end position="94"/>
    </location>
</feature>
<keyword evidence="1" id="KW-0472">Membrane</keyword>
<dbReference type="EMBL" id="JAAARO010000022">
    <property type="protein sequence ID" value="KAF5726525.1"/>
    <property type="molecule type" value="Genomic_DNA"/>
</dbReference>
<reference evidence="2 3" key="1">
    <citation type="journal article" date="2020" name="Nat. Commun.">
        <title>Genome of Tripterygium wilfordii and identification of cytochrome P450 involved in triptolide biosynthesis.</title>
        <authorList>
            <person name="Tu L."/>
            <person name="Su P."/>
            <person name="Zhang Z."/>
            <person name="Gao L."/>
            <person name="Wang J."/>
            <person name="Hu T."/>
            <person name="Zhou J."/>
            <person name="Zhang Y."/>
            <person name="Zhao Y."/>
            <person name="Liu Y."/>
            <person name="Song Y."/>
            <person name="Tong Y."/>
            <person name="Lu Y."/>
            <person name="Yang J."/>
            <person name="Xu C."/>
            <person name="Jia M."/>
            <person name="Peters R.J."/>
            <person name="Huang L."/>
            <person name="Gao W."/>
        </authorList>
    </citation>
    <scope>NUCLEOTIDE SEQUENCE [LARGE SCALE GENOMIC DNA]</scope>
    <source>
        <strain evidence="3">cv. XIE 37</strain>
        <tissue evidence="2">Leaf</tissue>
    </source>
</reference>
<keyword evidence="1" id="KW-0812">Transmembrane</keyword>
<dbReference type="Proteomes" id="UP000593562">
    <property type="component" value="Unassembled WGS sequence"/>
</dbReference>
<feature type="transmembrane region" description="Helical" evidence="1">
    <location>
        <begin position="238"/>
        <end position="266"/>
    </location>
</feature>
<feature type="transmembrane region" description="Helical" evidence="1">
    <location>
        <begin position="185"/>
        <end position="206"/>
    </location>
</feature>
<proteinExistence type="predicted"/>
<dbReference type="InParanoid" id="A0A7J7BXV1"/>
<evidence type="ECO:0000313" key="3">
    <source>
        <dbReference type="Proteomes" id="UP000593562"/>
    </source>
</evidence>
<feature type="transmembrane region" description="Helical" evidence="1">
    <location>
        <begin position="100"/>
        <end position="119"/>
    </location>
</feature>
<organism evidence="2 3">
    <name type="scientific">Tripterygium wilfordii</name>
    <name type="common">Thunder God vine</name>
    <dbReference type="NCBI Taxonomy" id="458696"/>
    <lineage>
        <taxon>Eukaryota</taxon>
        <taxon>Viridiplantae</taxon>
        <taxon>Streptophyta</taxon>
        <taxon>Embryophyta</taxon>
        <taxon>Tracheophyta</taxon>
        <taxon>Spermatophyta</taxon>
        <taxon>Magnoliopsida</taxon>
        <taxon>eudicotyledons</taxon>
        <taxon>Gunneridae</taxon>
        <taxon>Pentapetalae</taxon>
        <taxon>rosids</taxon>
        <taxon>fabids</taxon>
        <taxon>Celastrales</taxon>
        <taxon>Celastraceae</taxon>
        <taxon>Tripterygium</taxon>
    </lineage>
</organism>
<keyword evidence="1" id="KW-1133">Transmembrane helix</keyword>
<name>A0A7J7BXV1_TRIWF</name>
<keyword evidence="3" id="KW-1185">Reference proteome</keyword>
<feature type="transmembrane region" description="Helical" evidence="1">
    <location>
        <begin position="20"/>
        <end position="43"/>
    </location>
</feature>
<feature type="transmembrane region" description="Helical" evidence="1">
    <location>
        <begin position="49"/>
        <end position="67"/>
    </location>
</feature>
<dbReference type="FunCoup" id="A0A7J7BXV1">
    <property type="interactions" value="331"/>
</dbReference>
<protein>
    <recommendedName>
        <fullName evidence="4">Steroid nuclear receptor ligand-binding</fullName>
    </recommendedName>
</protein>
<dbReference type="PANTHER" id="PTHR31133">
    <property type="entry name" value="MEMBRANE PROTEIN"/>
    <property type="match status" value="1"/>
</dbReference>
<dbReference type="InterPro" id="IPR040229">
    <property type="entry name" value="At3g27390-like"/>
</dbReference>
<dbReference type="OrthoDB" id="1932537at2759"/>